<proteinExistence type="predicted"/>
<dbReference type="EMBL" id="MN032614">
    <property type="protein sequence ID" value="QDJ96769.1"/>
    <property type="molecule type" value="Genomic_DNA"/>
</dbReference>
<evidence type="ECO:0000313" key="1">
    <source>
        <dbReference type="EMBL" id="QDJ96769.1"/>
    </source>
</evidence>
<dbReference type="Proteomes" id="UP000317703">
    <property type="component" value="Segment"/>
</dbReference>
<evidence type="ECO:0000313" key="2">
    <source>
        <dbReference type="Proteomes" id="UP000317703"/>
    </source>
</evidence>
<gene>
    <name evidence="1" type="ORF">PS1_0011</name>
</gene>
<sequence length="822" mass="90521">MHNTGNPLGSKDILDLYDNSENIDYFVNSQEDEHPDRFGVKRLTLAGLIKRSMALRNEINDFSGALPFTPAWSDVPMNVSTGVGGEGGALNLQASALGNRTEYLKESVDGLFSRSIDLSAAKYGIKGLATDINGVKQAISDAEEYGLSITAPKNLVIKLVGTDVLTFSSSCDFNHCKIDLSGFSGRIVFTDGGVWTTYDQTHPVVSKLNAVATLDGTVINAWDGVPEVENSFVKFNTNQNFYSYRQAVVKRNELNCHTRFGQLDSSFLYPLPGSAITSVEVKKFPETYTVVKNINFHLGSNDTISDLVTISGSLLIFENVIFNQNNFKNILKNQTWLSVVKSAYVQVRNVRFVWVSISGATSGYTYNIGMYDSYHLRFDNVKGSGDGWGATGSNLCRIIKFNECHLSRIDFHQPFSELMQISNSKLGSWGILVTAIGNLLIENTEFTISDNININNHGYIRSRDDTGGFCDGDLKIRNCFFTDNTSTAMQDLIKHQYSNNPKPADSPITYRYWRTIEIIGIGCNKRLNLAPNIVPNVGICYPIKITIRNGVRGDFEFNSRDFKDYIPTVTKLYPSNTPISNYPNVSISIDDLNLRYISVVEAASSSKFNFHVNLSKIYNTDRNTGCLVETTVEGVLNITDSIIGGLDFYSGGFTNKYLWVSMMGGALKHDGSLNQEPLNGFNSFVSVNLINVLISTISEAMLGIIAKAKVSSCNYIVADAAQQGLLIGNFNTNNGWTGPVELPIPASFNRMNMLTLITGFDSDNSRKSHTFMLARANCSITIEYLPGSHLTVTTGAGNSKITVSSTEYTTPASVPRSLYVYS</sequence>
<accession>A0A514TUS2</accession>
<reference evidence="1" key="1">
    <citation type="submission" date="2019-06" db="EMBL/GenBank/DDBJ databases">
        <title>Complete genome sequence of Aeromonas hydrophila bacteriophage PS1.</title>
        <authorList>
            <person name="Rai S."/>
            <person name="Tyagi A."/>
            <person name="Kumar N."/>
            <person name="Singh N."/>
        </authorList>
    </citation>
    <scope>NUCLEOTIDE SEQUENCE [LARGE SCALE GENOMIC DNA]</scope>
</reference>
<protein>
    <submittedName>
        <fullName evidence="1">Uncharacterized protein</fullName>
    </submittedName>
</protein>
<keyword evidence="2" id="KW-1185">Reference proteome</keyword>
<name>A0A514TUS2_9CAUD</name>
<organism evidence="1 2">
    <name type="scientific">Aeromonas phage PS1</name>
    <dbReference type="NCBI Taxonomy" id="2591406"/>
    <lineage>
        <taxon>Viruses</taxon>
        <taxon>Duplodnaviria</taxon>
        <taxon>Heunggongvirae</taxon>
        <taxon>Uroviricota</taxon>
        <taxon>Caudoviricetes</taxon>
        <taxon>Chimalliviridae</taxon>
        <taxon>Ferozepurvirus</taxon>
        <taxon>Ferozepurvirus PS1</taxon>
    </lineage>
</organism>